<evidence type="ECO:0000313" key="1">
    <source>
        <dbReference type="EMBL" id="CCA21763.1"/>
    </source>
</evidence>
<dbReference type="AlphaFoldDB" id="F0WKF9"/>
<reference evidence="1" key="2">
    <citation type="submission" date="2011-02" db="EMBL/GenBank/DDBJ databases">
        <authorList>
            <person name="MacLean D."/>
        </authorList>
    </citation>
    <scope>NUCLEOTIDE SEQUENCE</scope>
</reference>
<organism evidence="1">
    <name type="scientific">Albugo laibachii Nc14</name>
    <dbReference type="NCBI Taxonomy" id="890382"/>
    <lineage>
        <taxon>Eukaryota</taxon>
        <taxon>Sar</taxon>
        <taxon>Stramenopiles</taxon>
        <taxon>Oomycota</taxon>
        <taxon>Peronosporomycetes</taxon>
        <taxon>Albuginales</taxon>
        <taxon>Albuginaceae</taxon>
        <taxon>Albugo</taxon>
    </lineage>
</organism>
<reference evidence="1" key="1">
    <citation type="journal article" date="2011" name="PLoS Biol.">
        <title>Gene gain and loss during evolution of obligate parasitism in the white rust pathogen of Arabidopsis thaliana.</title>
        <authorList>
            <person name="Kemen E."/>
            <person name="Gardiner A."/>
            <person name="Schultz-Larsen T."/>
            <person name="Kemen A.C."/>
            <person name="Balmuth A.L."/>
            <person name="Robert-Seilaniantz A."/>
            <person name="Bailey K."/>
            <person name="Holub E."/>
            <person name="Studholme D.J."/>
            <person name="Maclean D."/>
            <person name="Jones J.D."/>
        </authorList>
    </citation>
    <scope>NUCLEOTIDE SEQUENCE</scope>
</reference>
<sequence length="169" mass="18947">MVSLKNGIIASATIIQSINLSKGSGTNDKLHKMVIQTFASFKKPSLKLITREAHTSGYRNLRSAYVSCMYNHVKVLRSIIWYDASSTETAKANEELMQCGTRWSEKDASDESLISLDIPILSRHVSTFIEKGDKITGSDLVDLVKLTDDSLPRLEKREHYDPELLAMKV</sequence>
<dbReference type="EMBL" id="FR824178">
    <property type="protein sequence ID" value="CCA21763.1"/>
    <property type="molecule type" value="Genomic_DNA"/>
</dbReference>
<name>F0WKF9_9STRA</name>
<dbReference type="HOGENOM" id="CLU_1581364_0_0_1"/>
<accession>F0WKF9</accession>
<gene>
    <name evidence="1" type="primary">AlNc14C133G7011</name>
    <name evidence="1" type="ORF">ALNC14_079060</name>
</gene>
<protein>
    <submittedName>
        <fullName evidence="1">AlNc14C133G7011 protein</fullName>
    </submittedName>
</protein>
<proteinExistence type="predicted"/>